<comment type="subcellular location">
    <subcellularLocation>
        <location evidence="1">Membrane</location>
    </subcellularLocation>
</comment>
<keyword evidence="2 6" id="KW-0812">Transmembrane</keyword>
<evidence type="ECO:0000256" key="6">
    <source>
        <dbReference type="SAM" id="Phobius"/>
    </source>
</evidence>
<evidence type="ECO:0000256" key="4">
    <source>
        <dbReference type="ARBA" id="ARBA00023136"/>
    </source>
</evidence>
<feature type="domain" description="Receptor ligand binding region" evidence="7">
    <location>
        <begin position="141"/>
        <end position="226"/>
    </location>
</feature>
<sequence length="572" mass="62507">MYKAVKAHSRPFFFIFQRSVVLSGIHTLDGWHLDVQALLVVISDDRPGGAWGPTRAWISRASTFSDLAGLSPLAAGPATIFHHRLSFSAGQLSLLPFVGFSPFMGLYLSFWAWVCKAVWPFARWPVASPEGQTRPLEHVLEGLWAYDSASALARAVEKVGTANLTFEKANSSSALTDLETIGISQIGPKFGEALQATRFRGLGGQFSLVKGQLQSSTFQIINVNGNGERGVAFWTLEDGLRRKLNSASTHSYSTSKDNLGPITWPGEPRDVPKGWEIPTNGKKLKIEVPVKYGFNEFVDVTHDNSTNTTDASGYCIAVFQAVLGLLPSAVPNEFIHFTNPDGESTANYNDMAYQVFLGVVWVLEHRINSDFRAGDWSHQLGTSLWFAFSTLVFAQSLLRVDGPIILVVNFHHRSNVHSQAFPKGSPLVADFSRAILNFIEGNQTKGIEDFWLGPKKNCPDSNPQVSSGSLSLSSFSGLFLIAGVASVAALIFYVFKFLHSASELPQRTGSPPRPSNVSMQMESSLRNPGTPLLEDADPSVNIETSQVAATIELTHQTNSKGSRTTEIQEENL</sequence>
<gene>
    <name evidence="8" type="ORF">CJ030_MR2G026908</name>
</gene>
<dbReference type="InterPro" id="IPR028082">
    <property type="entry name" value="Peripla_BP_I"/>
</dbReference>
<reference evidence="8 9" key="1">
    <citation type="journal article" date="2019" name="Plant Biotechnol. J.">
        <title>The red bayberry genome and genetic basis of sex determination.</title>
        <authorList>
            <person name="Jia H.M."/>
            <person name="Jia H.J."/>
            <person name="Cai Q.L."/>
            <person name="Wang Y."/>
            <person name="Zhao H.B."/>
            <person name="Yang W.F."/>
            <person name="Wang G.Y."/>
            <person name="Li Y.H."/>
            <person name="Zhan D.L."/>
            <person name="Shen Y.T."/>
            <person name="Niu Q.F."/>
            <person name="Chang L."/>
            <person name="Qiu J."/>
            <person name="Zhao L."/>
            <person name="Xie H.B."/>
            <person name="Fu W.Y."/>
            <person name="Jin J."/>
            <person name="Li X.W."/>
            <person name="Jiao Y."/>
            <person name="Zhou C.C."/>
            <person name="Tu T."/>
            <person name="Chai C.Y."/>
            <person name="Gao J.L."/>
            <person name="Fan L.J."/>
            <person name="van de Weg E."/>
            <person name="Wang J.Y."/>
            <person name="Gao Z.S."/>
        </authorList>
    </citation>
    <scope>NUCLEOTIDE SEQUENCE [LARGE SCALE GENOMIC DNA]</scope>
    <source>
        <tissue evidence="8">Leaves</tissue>
    </source>
</reference>
<evidence type="ECO:0000259" key="7">
    <source>
        <dbReference type="Pfam" id="PF01094"/>
    </source>
</evidence>
<dbReference type="InterPro" id="IPR001828">
    <property type="entry name" value="ANF_lig-bd_rcpt"/>
</dbReference>
<protein>
    <submittedName>
        <fullName evidence="8">Glutamate receptor 2.3</fullName>
    </submittedName>
</protein>
<evidence type="ECO:0000256" key="5">
    <source>
        <dbReference type="SAM" id="MobiDB-lite"/>
    </source>
</evidence>
<feature type="compositionally biased region" description="Polar residues" evidence="5">
    <location>
        <begin position="504"/>
        <end position="527"/>
    </location>
</feature>
<dbReference type="Gene3D" id="3.40.50.2300">
    <property type="match status" value="1"/>
</dbReference>
<name>A0A6A1WFA0_9ROSI</name>
<dbReference type="PANTHER" id="PTHR34836:SF1">
    <property type="entry name" value="OS09G0428600 PROTEIN"/>
    <property type="match status" value="1"/>
</dbReference>
<dbReference type="OrthoDB" id="5984008at2759"/>
<dbReference type="GO" id="GO:0016020">
    <property type="term" value="C:membrane"/>
    <property type="evidence" value="ECO:0007669"/>
    <property type="project" value="UniProtKB-SubCell"/>
</dbReference>
<organism evidence="8 9">
    <name type="scientific">Morella rubra</name>
    <name type="common">Chinese bayberry</name>
    <dbReference type="NCBI Taxonomy" id="262757"/>
    <lineage>
        <taxon>Eukaryota</taxon>
        <taxon>Viridiplantae</taxon>
        <taxon>Streptophyta</taxon>
        <taxon>Embryophyta</taxon>
        <taxon>Tracheophyta</taxon>
        <taxon>Spermatophyta</taxon>
        <taxon>Magnoliopsida</taxon>
        <taxon>eudicotyledons</taxon>
        <taxon>Gunneridae</taxon>
        <taxon>Pentapetalae</taxon>
        <taxon>rosids</taxon>
        <taxon>fabids</taxon>
        <taxon>Fagales</taxon>
        <taxon>Myricaceae</taxon>
        <taxon>Morella</taxon>
    </lineage>
</organism>
<accession>A0A6A1WFA0</accession>
<evidence type="ECO:0000256" key="1">
    <source>
        <dbReference type="ARBA" id="ARBA00004370"/>
    </source>
</evidence>
<evidence type="ECO:0000256" key="3">
    <source>
        <dbReference type="ARBA" id="ARBA00022989"/>
    </source>
</evidence>
<dbReference type="InterPro" id="IPR015683">
    <property type="entry name" value="Ionotropic_Glu_rcpt"/>
</dbReference>
<keyword evidence="3 6" id="KW-1133">Transmembrane helix</keyword>
<dbReference type="Proteomes" id="UP000516437">
    <property type="component" value="Chromosome 2"/>
</dbReference>
<feature type="region of interest" description="Disordered" evidence="5">
    <location>
        <begin position="504"/>
        <end position="537"/>
    </location>
</feature>
<feature type="transmembrane region" description="Helical" evidence="6">
    <location>
        <begin position="475"/>
        <end position="495"/>
    </location>
</feature>
<feature type="compositionally biased region" description="Polar residues" evidence="5">
    <location>
        <begin position="553"/>
        <end position="565"/>
    </location>
</feature>
<dbReference type="Pfam" id="PF01094">
    <property type="entry name" value="ANF_receptor"/>
    <property type="match status" value="1"/>
</dbReference>
<dbReference type="AlphaFoldDB" id="A0A6A1WFA0"/>
<evidence type="ECO:0000313" key="8">
    <source>
        <dbReference type="EMBL" id="KAB1223979.1"/>
    </source>
</evidence>
<keyword evidence="9" id="KW-1185">Reference proteome</keyword>
<feature type="region of interest" description="Disordered" evidence="5">
    <location>
        <begin position="553"/>
        <end position="572"/>
    </location>
</feature>
<dbReference type="FunFam" id="3.40.50.2300:FF:000195">
    <property type="entry name" value="Glutamate receptor"/>
    <property type="match status" value="1"/>
</dbReference>
<feature type="region of interest" description="Disordered" evidence="5">
    <location>
        <begin position="255"/>
        <end position="276"/>
    </location>
</feature>
<dbReference type="Gene3D" id="3.40.190.10">
    <property type="entry name" value="Periplasmic binding protein-like II"/>
    <property type="match status" value="1"/>
</dbReference>
<dbReference type="PANTHER" id="PTHR34836">
    <property type="entry name" value="OS06G0188250 PROTEIN"/>
    <property type="match status" value="1"/>
</dbReference>
<keyword evidence="4 6" id="KW-0472">Membrane</keyword>
<dbReference type="EMBL" id="RXIC02000020">
    <property type="protein sequence ID" value="KAB1223979.1"/>
    <property type="molecule type" value="Genomic_DNA"/>
</dbReference>
<comment type="caution">
    <text evidence="8">The sequence shown here is derived from an EMBL/GenBank/DDBJ whole genome shotgun (WGS) entry which is preliminary data.</text>
</comment>
<dbReference type="SUPFAM" id="SSF53822">
    <property type="entry name" value="Periplasmic binding protein-like I"/>
    <property type="match status" value="1"/>
</dbReference>
<evidence type="ECO:0000256" key="2">
    <source>
        <dbReference type="ARBA" id="ARBA00022692"/>
    </source>
</evidence>
<proteinExistence type="predicted"/>
<dbReference type="SUPFAM" id="SSF53850">
    <property type="entry name" value="Periplasmic binding protein-like II"/>
    <property type="match status" value="1"/>
</dbReference>
<keyword evidence="8" id="KW-0675">Receptor</keyword>
<evidence type="ECO:0000313" key="9">
    <source>
        <dbReference type="Proteomes" id="UP000516437"/>
    </source>
</evidence>
<feature type="transmembrane region" description="Helical" evidence="6">
    <location>
        <begin position="94"/>
        <end position="114"/>
    </location>
</feature>